<reference evidence="1" key="1">
    <citation type="submission" date="2021-01" db="EMBL/GenBank/DDBJ databases">
        <title>Adiantum capillus-veneris genome.</title>
        <authorList>
            <person name="Fang Y."/>
            <person name="Liao Q."/>
        </authorList>
    </citation>
    <scope>NUCLEOTIDE SEQUENCE</scope>
    <source>
        <strain evidence="1">H3</strain>
        <tissue evidence="1">Leaf</tissue>
    </source>
</reference>
<gene>
    <name evidence="1" type="ORF">GOP47_0011948</name>
</gene>
<comment type="caution">
    <text evidence="1">The sequence shown here is derived from an EMBL/GenBank/DDBJ whole genome shotgun (WGS) entry which is preliminary data.</text>
</comment>
<evidence type="ECO:0000313" key="2">
    <source>
        <dbReference type="Proteomes" id="UP000886520"/>
    </source>
</evidence>
<dbReference type="AlphaFoldDB" id="A0A9D4UTQ2"/>
<organism evidence="1 2">
    <name type="scientific">Adiantum capillus-veneris</name>
    <name type="common">Maidenhair fern</name>
    <dbReference type="NCBI Taxonomy" id="13818"/>
    <lineage>
        <taxon>Eukaryota</taxon>
        <taxon>Viridiplantae</taxon>
        <taxon>Streptophyta</taxon>
        <taxon>Embryophyta</taxon>
        <taxon>Tracheophyta</taxon>
        <taxon>Polypodiopsida</taxon>
        <taxon>Polypodiidae</taxon>
        <taxon>Polypodiales</taxon>
        <taxon>Pteridineae</taxon>
        <taxon>Pteridaceae</taxon>
        <taxon>Vittarioideae</taxon>
        <taxon>Adiantum</taxon>
    </lineage>
</organism>
<protein>
    <submittedName>
        <fullName evidence="1">Uncharacterized protein</fullName>
    </submittedName>
</protein>
<name>A0A9D4UTQ2_ADICA</name>
<keyword evidence="2" id="KW-1185">Reference proteome</keyword>
<dbReference type="EMBL" id="JABFUD020000011">
    <property type="protein sequence ID" value="KAI5073935.1"/>
    <property type="molecule type" value="Genomic_DNA"/>
</dbReference>
<accession>A0A9D4UTQ2</accession>
<sequence>MTMDKPTALPMQSPSLRCPLPCSTHHQSFICFPMAMIAPHDFLDYLYELSCFQRCSRSSVPCLPNKFEATKSHDLCCDEERLALQYLPSQEEIVLEESYFLCHLNPFANLFC</sequence>
<evidence type="ECO:0000313" key="1">
    <source>
        <dbReference type="EMBL" id="KAI5073935.1"/>
    </source>
</evidence>
<dbReference type="Proteomes" id="UP000886520">
    <property type="component" value="Chromosome 11"/>
</dbReference>
<proteinExistence type="predicted"/>